<dbReference type="EMBL" id="WMBQ01000002">
    <property type="protein sequence ID" value="MTD95509.1"/>
    <property type="molecule type" value="Genomic_DNA"/>
</dbReference>
<evidence type="ECO:0000313" key="2">
    <source>
        <dbReference type="Proteomes" id="UP000440694"/>
    </source>
</evidence>
<accession>A0A6I3KM44</accession>
<protein>
    <recommendedName>
        <fullName evidence="3">TIR domain-containing protein</fullName>
    </recommendedName>
</protein>
<keyword evidence="2" id="KW-1185">Reference proteome</keyword>
<name>A0A6I3KM44_9HYPH</name>
<gene>
    <name evidence="1" type="ORF">GIW81_14310</name>
</gene>
<reference evidence="1 2" key="1">
    <citation type="submission" date="2019-11" db="EMBL/GenBank/DDBJ databases">
        <title>Identification of a novel strain.</title>
        <authorList>
            <person name="Xu Q."/>
            <person name="Wang G."/>
        </authorList>
    </citation>
    <scope>NUCLEOTIDE SEQUENCE [LARGE SCALE GENOMIC DNA]</scope>
    <source>
        <strain evidence="2">xq</strain>
    </source>
</reference>
<organism evidence="1 2">
    <name type="scientific">Hyphomicrobium album</name>
    <dbReference type="NCBI Taxonomy" id="2665159"/>
    <lineage>
        <taxon>Bacteria</taxon>
        <taxon>Pseudomonadati</taxon>
        <taxon>Pseudomonadota</taxon>
        <taxon>Alphaproteobacteria</taxon>
        <taxon>Hyphomicrobiales</taxon>
        <taxon>Hyphomicrobiaceae</taxon>
        <taxon>Hyphomicrobium</taxon>
    </lineage>
</organism>
<sequence length="312" mass="35574">MSVDYEYDVAFSFHSTDEALATELNDLLEGRFKTFLYSKKQEVLAGFDGEEKFNAIFGAQARCVVVLYRPEWGETPFTRIEQTAIRNRGYEHGYDFSLIIPTSTPPAVPPWLPKTRLWFGLSRFGIKGAAAVIEARVQEAGGEPRVETVAARAARYQRSADLQEAKRNFRESVLGVREAKLAYERLTESLTSKCAEIANSHQHLQHLKLTKLQEFRLLSGLGLFMSFCWRGMYANSLAESSLTVDLFDNVPKLPGLHVWENARRLQALKYDYELVGHDRHGYVERSGDQRDLTAEELADHLLQLYMDRCAKL</sequence>
<dbReference type="Proteomes" id="UP000440694">
    <property type="component" value="Unassembled WGS sequence"/>
</dbReference>
<dbReference type="RefSeq" id="WP_154740048.1">
    <property type="nucleotide sequence ID" value="NZ_WMBQ01000002.1"/>
</dbReference>
<evidence type="ECO:0000313" key="1">
    <source>
        <dbReference type="EMBL" id="MTD95509.1"/>
    </source>
</evidence>
<comment type="caution">
    <text evidence="1">The sequence shown here is derived from an EMBL/GenBank/DDBJ whole genome shotgun (WGS) entry which is preliminary data.</text>
</comment>
<dbReference type="AlphaFoldDB" id="A0A6I3KM44"/>
<proteinExistence type="predicted"/>
<evidence type="ECO:0008006" key="3">
    <source>
        <dbReference type="Google" id="ProtNLM"/>
    </source>
</evidence>